<dbReference type="OrthoDB" id="8696437at2"/>
<name>A0A3M0CCS6_9PROT</name>
<keyword evidence="3" id="KW-1185">Reference proteome</keyword>
<dbReference type="Gene3D" id="2.120.10.30">
    <property type="entry name" value="TolB, C-terminal domain"/>
    <property type="match status" value="1"/>
</dbReference>
<organism evidence="2 3">
    <name type="scientific">Eilatimonas milleporae</name>
    <dbReference type="NCBI Taxonomy" id="911205"/>
    <lineage>
        <taxon>Bacteria</taxon>
        <taxon>Pseudomonadati</taxon>
        <taxon>Pseudomonadota</taxon>
        <taxon>Alphaproteobacteria</taxon>
        <taxon>Kordiimonadales</taxon>
        <taxon>Kordiimonadaceae</taxon>
        <taxon>Eilatimonas</taxon>
    </lineage>
</organism>
<gene>
    <name evidence="2" type="ORF">BXY39_1727</name>
</gene>
<protein>
    <submittedName>
        <fullName evidence="2">3-phytase</fullName>
    </submittedName>
</protein>
<dbReference type="PROSITE" id="PS51662">
    <property type="entry name" value="BP_PHYTASE"/>
    <property type="match status" value="1"/>
</dbReference>
<proteinExistence type="predicted"/>
<dbReference type="SUPFAM" id="SSF50956">
    <property type="entry name" value="Thermostable phytase (3-phytase)"/>
    <property type="match status" value="1"/>
</dbReference>
<sequence length="350" mass="37281">MMIATITLLVLLAPVIDVLPIRETVPVQSADDAADDPALWYNTAAPENSLILGTDKKAGLAVYTLDGRQHDFLAVGRVNNVDVLQGVTLADWSGDLAAASNRTDDSITLFSVSFAATRRIGTFSVAPEPYGFCMGRDGDAVVLFVAHKQGYVQPYRLLSLSEPPVALPPLYLRSQIEGCVYDRFHKTLHVGEEEKGIWAVPFAGGVFDRAGMTLVDMVGGATGLAADVEGVTLYEKPDGQGYLVASSQGDDTYHLYDRSPPYAFAGIIRIAANRDAAVDGAQETDGIAAISVSLGVDFPLGLLIVQDGFNVGQGDLAHDGRTADDTPRAAQNFKIVDWRAVEAGLAAPRE</sequence>
<evidence type="ECO:0000313" key="2">
    <source>
        <dbReference type="EMBL" id="RMB07641.1"/>
    </source>
</evidence>
<comment type="caution">
    <text evidence="2">The sequence shown here is derived from an EMBL/GenBank/DDBJ whole genome shotgun (WGS) entry which is preliminary data.</text>
</comment>
<dbReference type="AlphaFoldDB" id="A0A3M0CCS6"/>
<dbReference type="EMBL" id="REFR01000011">
    <property type="protein sequence ID" value="RMB07641.1"/>
    <property type="molecule type" value="Genomic_DNA"/>
</dbReference>
<evidence type="ECO:0000259" key="1">
    <source>
        <dbReference type="PROSITE" id="PS51662"/>
    </source>
</evidence>
<dbReference type="InterPro" id="IPR011042">
    <property type="entry name" value="6-blade_b-propeller_TolB-like"/>
</dbReference>
<dbReference type="InParanoid" id="A0A3M0CCS6"/>
<dbReference type="GO" id="GO:0016158">
    <property type="term" value="F:inositol hexakisphosphate 3-phosphatase activity"/>
    <property type="evidence" value="ECO:0007669"/>
    <property type="project" value="InterPro"/>
</dbReference>
<dbReference type="RefSeq" id="WP_121938442.1">
    <property type="nucleotide sequence ID" value="NZ_REFR01000011.1"/>
</dbReference>
<dbReference type="Pfam" id="PF02333">
    <property type="entry name" value="Phytase"/>
    <property type="match status" value="1"/>
</dbReference>
<evidence type="ECO:0000313" key="3">
    <source>
        <dbReference type="Proteomes" id="UP000271227"/>
    </source>
</evidence>
<dbReference type="Proteomes" id="UP000271227">
    <property type="component" value="Unassembled WGS sequence"/>
</dbReference>
<feature type="domain" description="BPP" evidence="1">
    <location>
        <begin position="8"/>
        <end position="345"/>
    </location>
</feature>
<reference evidence="2 3" key="1">
    <citation type="submission" date="2018-10" db="EMBL/GenBank/DDBJ databases">
        <title>Genomic Encyclopedia of Archaeal and Bacterial Type Strains, Phase II (KMG-II): from individual species to whole genera.</title>
        <authorList>
            <person name="Goeker M."/>
        </authorList>
    </citation>
    <scope>NUCLEOTIDE SEQUENCE [LARGE SCALE GENOMIC DNA]</scope>
    <source>
        <strain evidence="2 3">DSM 25217</strain>
    </source>
</reference>
<dbReference type="InterPro" id="IPR003431">
    <property type="entry name" value="B-propeller_Phytase"/>
</dbReference>
<accession>A0A3M0CCS6</accession>